<gene>
    <name evidence="1" type="ORF">DSO57_1016941</name>
</gene>
<name>A0ACC2TFN2_9FUNG</name>
<evidence type="ECO:0000313" key="2">
    <source>
        <dbReference type="Proteomes" id="UP001165960"/>
    </source>
</evidence>
<comment type="caution">
    <text evidence="1">The sequence shown here is derived from an EMBL/GenBank/DDBJ whole genome shotgun (WGS) entry which is preliminary data.</text>
</comment>
<dbReference type="EMBL" id="QTSX02002910">
    <property type="protein sequence ID" value="KAJ9073400.1"/>
    <property type="molecule type" value="Genomic_DNA"/>
</dbReference>
<protein>
    <submittedName>
        <fullName evidence="1">Uncharacterized protein</fullName>
    </submittedName>
</protein>
<keyword evidence="2" id="KW-1185">Reference proteome</keyword>
<evidence type="ECO:0000313" key="1">
    <source>
        <dbReference type="EMBL" id="KAJ9073400.1"/>
    </source>
</evidence>
<dbReference type="Proteomes" id="UP001165960">
    <property type="component" value="Unassembled WGS sequence"/>
</dbReference>
<sequence length="82" mass="8958">MVPLDPIRGCRSKGIKLDFGRFPAKSTSKIGWHRGAAVKNHSPKPQRYTFVATELPGSPANVSYNTQGALDETLLDVSNDMD</sequence>
<accession>A0ACC2TFN2</accession>
<reference evidence="1" key="1">
    <citation type="submission" date="2022-04" db="EMBL/GenBank/DDBJ databases">
        <title>Genome of the entomopathogenic fungus Entomophthora muscae.</title>
        <authorList>
            <person name="Elya C."/>
            <person name="Lovett B.R."/>
            <person name="Lee E."/>
            <person name="Macias A.M."/>
            <person name="Hajek A.E."/>
            <person name="De Bivort B.L."/>
            <person name="Kasson M.T."/>
            <person name="De Fine Licht H.H."/>
            <person name="Stajich J.E."/>
        </authorList>
    </citation>
    <scope>NUCLEOTIDE SEQUENCE</scope>
    <source>
        <strain evidence="1">Berkeley</strain>
    </source>
</reference>
<organism evidence="1 2">
    <name type="scientific">Entomophthora muscae</name>
    <dbReference type="NCBI Taxonomy" id="34485"/>
    <lineage>
        <taxon>Eukaryota</taxon>
        <taxon>Fungi</taxon>
        <taxon>Fungi incertae sedis</taxon>
        <taxon>Zoopagomycota</taxon>
        <taxon>Entomophthoromycotina</taxon>
        <taxon>Entomophthoromycetes</taxon>
        <taxon>Entomophthorales</taxon>
        <taxon>Entomophthoraceae</taxon>
        <taxon>Entomophthora</taxon>
    </lineage>
</organism>
<proteinExistence type="predicted"/>